<evidence type="ECO:0000313" key="10">
    <source>
        <dbReference type="EMBL" id="AFZ15004.1"/>
    </source>
</evidence>
<dbReference type="InterPro" id="IPR036518">
    <property type="entry name" value="CobE/GbiG_C_sf"/>
</dbReference>
<dbReference type="CDD" id="cd11646">
    <property type="entry name" value="Precorrin_3B_C17_MT"/>
    <property type="match status" value="1"/>
</dbReference>
<keyword evidence="3 10" id="KW-0489">Methyltransferase</keyword>
<dbReference type="Pfam" id="PF11761">
    <property type="entry name" value="CbiG_mid"/>
    <property type="match status" value="1"/>
</dbReference>
<dbReference type="eggNOG" id="COG1010">
    <property type="taxonomic scope" value="Bacteria"/>
</dbReference>
<dbReference type="InterPro" id="IPR021745">
    <property type="entry name" value="CbiG_mid"/>
</dbReference>
<dbReference type="Pfam" id="PF00590">
    <property type="entry name" value="TP_methylase"/>
    <property type="match status" value="1"/>
</dbReference>
<evidence type="ECO:0000259" key="9">
    <source>
        <dbReference type="Pfam" id="PF11761"/>
    </source>
</evidence>
<evidence type="ECO:0000259" key="8">
    <source>
        <dbReference type="Pfam" id="PF11760"/>
    </source>
</evidence>
<dbReference type="GO" id="GO:0032259">
    <property type="term" value="P:methylation"/>
    <property type="evidence" value="ECO:0007669"/>
    <property type="project" value="UniProtKB-KW"/>
</dbReference>
<proteinExistence type="predicted"/>
<evidence type="ECO:0000259" key="7">
    <source>
        <dbReference type="Pfam" id="PF01890"/>
    </source>
</evidence>
<evidence type="ECO:0000256" key="5">
    <source>
        <dbReference type="ARBA" id="ARBA00022691"/>
    </source>
</evidence>
<evidence type="ECO:0000259" key="6">
    <source>
        <dbReference type="Pfam" id="PF00590"/>
    </source>
</evidence>
<feature type="domain" description="Cobalamin synthesis G N-terminal" evidence="8">
    <location>
        <begin position="58"/>
        <end position="136"/>
    </location>
</feature>
<gene>
    <name evidence="10" type="ORF">Cri9333_4214</name>
</gene>
<dbReference type="Gene3D" id="3.30.950.10">
    <property type="entry name" value="Methyltransferase, Cobalt-precorrin-4 Transmethylase, Domain 2"/>
    <property type="match status" value="1"/>
</dbReference>
<dbReference type="RefSeq" id="WP_015205099.1">
    <property type="nucleotide sequence ID" value="NC_019753.1"/>
</dbReference>
<evidence type="ECO:0000256" key="2">
    <source>
        <dbReference type="ARBA" id="ARBA00022573"/>
    </source>
</evidence>
<feature type="domain" description="Tetrapyrrole methylase" evidence="6">
    <location>
        <begin position="413"/>
        <end position="623"/>
    </location>
</feature>
<dbReference type="EC" id="2.1.1.131" evidence="10"/>
<dbReference type="Pfam" id="PF11760">
    <property type="entry name" value="CbiG_N"/>
    <property type="match status" value="1"/>
</dbReference>
<accession>K9W5C8</accession>
<dbReference type="STRING" id="1173022.Cri9333_4214"/>
<dbReference type="SUPFAM" id="SSF159672">
    <property type="entry name" value="CbiG N-terminal domain-like"/>
    <property type="match status" value="1"/>
</dbReference>
<dbReference type="InterPro" id="IPR051810">
    <property type="entry name" value="Precorrin_MeTrfase"/>
</dbReference>
<protein>
    <submittedName>
        <fullName evidence="10">Precorrin-3 methyltransferase</fullName>
        <ecNumber evidence="10">2.1.1.131</ecNumber>
    </submittedName>
</protein>
<dbReference type="HOGENOM" id="CLU_009721_2_1_3"/>
<dbReference type="GO" id="GO:0030789">
    <property type="term" value="F:precorrin-3B C17-methyltransferase activity"/>
    <property type="evidence" value="ECO:0007669"/>
    <property type="project" value="UniProtKB-EC"/>
</dbReference>
<dbReference type="InterPro" id="IPR038029">
    <property type="entry name" value="GbiG_N_sf"/>
</dbReference>
<dbReference type="InterPro" id="IPR000878">
    <property type="entry name" value="4pyrrol_Mease"/>
</dbReference>
<dbReference type="InterPro" id="IPR006363">
    <property type="entry name" value="Cbl_synth_CobJ/CibH_dom"/>
</dbReference>
<dbReference type="AlphaFoldDB" id="K9W5C8"/>
<dbReference type="InterPro" id="IPR002750">
    <property type="entry name" value="CobE/GbiG_C"/>
</dbReference>
<keyword evidence="5" id="KW-0949">S-adenosyl-L-methionine</keyword>
<dbReference type="Proteomes" id="UP000010472">
    <property type="component" value="Chromosome"/>
</dbReference>
<dbReference type="InterPro" id="IPR035996">
    <property type="entry name" value="4pyrrol_Methylase_sf"/>
</dbReference>
<keyword evidence="11" id="KW-1185">Reference proteome</keyword>
<dbReference type="OrthoDB" id="9772960at2"/>
<dbReference type="InterPro" id="IPR021744">
    <property type="entry name" value="CbiG_N"/>
</dbReference>
<dbReference type="KEGG" id="cep:Cri9333_4214"/>
<evidence type="ECO:0000256" key="1">
    <source>
        <dbReference type="ARBA" id="ARBA00004953"/>
    </source>
</evidence>
<dbReference type="GO" id="GO:0009236">
    <property type="term" value="P:cobalamin biosynthetic process"/>
    <property type="evidence" value="ECO:0007669"/>
    <property type="project" value="UniProtKB-UniPathway"/>
</dbReference>
<reference evidence="10 11" key="1">
    <citation type="submission" date="2012-06" db="EMBL/GenBank/DDBJ databases">
        <title>Finished chromosome of genome of Crinalium epipsammum PCC 9333.</title>
        <authorList>
            <consortium name="US DOE Joint Genome Institute"/>
            <person name="Gugger M."/>
            <person name="Coursin T."/>
            <person name="Rippka R."/>
            <person name="Tandeau De Marsac N."/>
            <person name="Huntemann M."/>
            <person name="Wei C.-L."/>
            <person name="Han J."/>
            <person name="Detter J.C."/>
            <person name="Han C."/>
            <person name="Tapia R."/>
            <person name="Davenport K."/>
            <person name="Daligault H."/>
            <person name="Erkkila T."/>
            <person name="Gu W."/>
            <person name="Munk A.C.C."/>
            <person name="Teshima H."/>
            <person name="Xu Y."/>
            <person name="Chain P."/>
            <person name="Chen A."/>
            <person name="Krypides N."/>
            <person name="Mavromatis K."/>
            <person name="Markowitz V."/>
            <person name="Szeto E."/>
            <person name="Ivanova N."/>
            <person name="Mikhailova N."/>
            <person name="Ovchinnikova G."/>
            <person name="Pagani I."/>
            <person name="Pati A."/>
            <person name="Goodwin L."/>
            <person name="Peters L."/>
            <person name="Pitluck S."/>
            <person name="Woyke T."/>
            <person name="Kerfeld C."/>
        </authorList>
    </citation>
    <scope>NUCLEOTIDE SEQUENCE [LARGE SCALE GENOMIC DNA]</scope>
    <source>
        <strain evidence="10 11">PCC 9333</strain>
    </source>
</reference>
<dbReference type="SUPFAM" id="SSF159664">
    <property type="entry name" value="CobE/GbiG C-terminal domain-like"/>
    <property type="match status" value="1"/>
</dbReference>
<dbReference type="PANTHER" id="PTHR47036:SF1">
    <property type="entry name" value="COBALT-FACTOR III C(17)-METHYLTRANSFERASE-RELATED"/>
    <property type="match status" value="1"/>
</dbReference>
<dbReference type="Gene3D" id="3.40.1010.10">
    <property type="entry name" value="Cobalt-precorrin-4 Transmethylase, Domain 1"/>
    <property type="match status" value="1"/>
</dbReference>
<evidence type="ECO:0000256" key="4">
    <source>
        <dbReference type="ARBA" id="ARBA00022679"/>
    </source>
</evidence>
<dbReference type="PATRIC" id="fig|1173022.3.peg.4555"/>
<dbReference type="SUPFAM" id="SSF53790">
    <property type="entry name" value="Tetrapyrrole methylase"/>
    <property type="match status" value="1"/>
</dbReference>
<dbReference type="Pfam" id="PF01890">
    <property type="entry name" value="CbiG_C"/>
    <property type="match status" value="1"/>
</dbReference>
<keyword evidence="2" id="KW-0169">Cobalamin biosynthesis</keyword>
<evidence type="ECO:0000313" key="11">
    <source>
        <dbReference type="Proteomes" id="UP000010472"/>
    </source>
</evidence>
<sequence length="659" mass="70538">MSQLLFQDFQPLAAIATTPSGAKKLQLLCQTAGATLWIPESLTGIENAQVYTGSLKTHLANIWQEYRAFVFCLATGAVVRLIAPLLEHKSVDPAVVVIDEAGQFVISLCSGHQGGGDNLAQLIAHQLGATPVLTGAASSLGLPGIDVLGVPFGWCRGEGNWTEVSATIARGEAVQVIQQAGSTLWQKHLPEKHPLIFEESLLSTKNPSPPLTPLPVNGEGLGVGFFNQQFKAKIWITPNLLQLPDATLPQVQWHPRVLWVGVGCERGTPKPAIEAAIVEVLKANNLAESAIAGIATIDIKADEQGIIELCSDRNLPLQTFPASVLNSVNVPNPSKVVAAEVGTPSVSEAAALSAAKCQSLLVTKQIFYCDAEGKLIQNTSPDQDKAKIPNRQGAVTVAIAQAEQEYTGRTGYLYLIGTGPGQLDQMTPAAQTAVTQADAVIGYSLYIDLISPLLRPGQIVEALPITQERQRAERAIALAQWGLNVAVVSSGDSGIYGMAGLVLEQLSTQNWDGKTPGVQVFPGITALQSAAARVGTPLMHDFCAISLSDLLTPWEVIEKRLTAAAQADFITALYNPRSQTRTQQIAIAQDIFLQHRHPDTPVSVVRSAYRDDEQITLTTLDKLLDAPIDMLTLVLIGNQSTRIHSNWMITPRGYLGFGN</sequence>
<keyword evidence="4 10" id="KW-0808">Transferase</keyword>
<evidence type="ECO:0000256" key="3">
    <source>
        <dbReference type="ARBA" id="ARBA00022603"/>
    </source>
</evidence>
<dbReference type="eggNOG" id="COG2073">
    <property type="taxonomic scope" value="Bacteria"/>
</dbReference>
<dbReference type="PANTHER" id="PTHR47036">
    <property type="entry name" value="COBALT-FACTOR III C(17)-METHYLTRANSFERASE-RELATED"/>
    <property type="match status" value="1"/>
</dbReference>
<dbReference type="Gene3D" id="3.30.420.180">
    <property type="entry name" value="CobE/GbiG C-terminal domain"/>
    <property type="match status" value="1"/>
</dbReference>
<feature type="domain" description="CobE/GbiG C-terminal" evidence="7">
    <location>
        <begin position="258"/>
        <end position="367"/>
    </location>
</feature>
<feature type="domain" description="Cobalamin biosynthesis central region" evidence="9">
    <location>
        <begin position="143"/>
        <end position="255"/>
    </location>
</feature>
<dbReference type="InterPro" id="IPR014776">
    <property type="entry name" value="4pyrrole_Mease_sub2"/>
</dbReference>
<dbReference type="EMBL" id="CP003620">
    <property type="protein sequence ID" value="AFZ15004.1"/>
    <property type="molecule type" value="Genomic_DNA"/>
</dbReference>
<name>K9W5C8_9CYAN</name>
<dbReference type="Gene3D" id="3.40.50.11220">
    <property type="match status" value="1"/>
</dbReference>
<dbReference type="InterPro" id="IPR014777">
    <property type="entry name" value="4pyrrole_Mease_sub1"/>
</dbReference>
<organism evidence="10 11">
    <name type="scientific">Crinalium epipsammum PCC 9333</name>
    <dbReference type="NCBI Taxonomy" id="1173022"/>
    <lineage>
        <taxon>Bacteria</taxon>
        <taxon>Bacillati</taxon>
        <taxon>Cyanobacteriota</taxon>
        <taxon>Cyanophyceae</taxon>
        <taxon>Gomontiellales</taxon>
        <taxon>Gomontiellaceae</taxon>
        <taxon>Crinalium</taxon>
    </lineage>
</organism>
<dbReference type="NCBIfam" id="TIGR01466">
    <property type="entry name" value="cobJ_cbiH"/>
    <property type="match status" value="1"/>
</dbReference>
<dbReference type="UniPathway" id="UPA00148"/>
<comment type="pathway">
    <text evidence="1">Cofactor biosynthesis; adenosylcobalamin biosynthesis.</text>
</comment>